<dbReference type="InterPro" id="IPR010295">
    <property type="entry name" value="DUF898"/>
</dbReference>
<feature type="transmembrane region" description="Helical" evidence="1">
    <location>
        <begin position="22"/>
        <end position="43"/>
    </location>
</feature>
<feature type="transmembrane region" description="Helical" evidence="1">
    <location>
        <begin position="196"/>
        <end position="217"/>
    </location>
</feature>
<proteinExistence type="predicted"/>
<dbReference type="EMBL" id="CP020918">
    <property type="protein sequence ID" value="AWG20797.1"/>
    <property type="molecule type" value="Genomic_DNA"/>
</dbReference>
<feature type="transmembrane region" description="Helical" evidence="1">
    <location>
        <begin position="250"/>
        <end position="272"/>
    </location>
</feature>
<protein>
    <recommendedName>
        <fullName evidence="4">DUF898 domain-containing protein</fullName>
    </recommendedName>
</protein>
<evidence type="ECO:0000313" key="3">
    <source>
        <dbReference type="Proteomes" id="UP000244527"/>
    </source>
</evidence>
<evidence type="ECO:0000313" key="2">
    <source>
        <dbReference type="EMBL" id="AWG20797.1"/>
    </source>
</evidence>
<keyword evidence="1" id="KW-1133">Transmembrane helix</keyword>
<feature type="transmembrane region" description="Helical" evidence="1">
    <location>
        <begin position="76"/>
        <end position="96"/>
    </location>
</feature>
<feature type="transmembrane region" description="Helical" evidence="1">
    <location>
        <begin position="146"/>
        <end position="167"/>
    </location>
</feature>
<dbReference type="AlphaFoldDB" id="A0A2S1LAQ1"/>
<dbReference type="RefSeq" id="WP_108739755.1">
    <property type="nucleotide sequence ID" value="NZ_CP020918.1"/>
</dbReference>
<gene>
    <name evidence="2" type="ORF">FFWV33_04195</name>
</gene>
<accession>A0A2S1LAQ1</accession>
<dbReference type="Proteomes" id="UP000244527">
    <property type="component" value="Chromosome"/>
</dbReference>
<sequence>MENFSYTKQNYALQFNGKGGDFFGIIMVNWLLTIITLGFYYPWAKAKKLQYLYKSTSLNEDSFAFHGTGKEMFKGFIKAIGFFVITITVVSVAFYFADILHLIPFTLYLILIAVLPIAIHGSYRYRMSRSSWRGIRFGYRGDRKEFTLLFFKWIGLTIITLGFYGPWMAMHMRNYLLGNVRFGDAEFNYEGDGGDYFILNLKGYLLTLVTLGIYMFWWQKDLFDYYVDNLSIQKGKDSIQFNSTATAGGFFKIIITNLLLVIFTLGLGYAWAATRTMNFIFNNIEAEGDIDLNTLMQTEENYKDATGEDVSDFLNLDTIM</sequence>
<organism evidence="2 3">
    <name type="scientific">Flavobacterium faecale</name>
    <dbReference type="NCBI Taxonomy" id="1355330"/>
    <lineage>
        <taxon>Bacteria</taxon>
        <taxon>Pseudomonadati</taxon>
        <taxon>Bacteroidota</taxon>
        <taxon>Flavobacteriia</taxon>
        <taxon>Flavobacteriales</taxon>
        <taxon>Flavobacteriaceae</taxon>
        <taxon>Flavobacterium</taxon>
    </lineage>
</organism>
<dbReference type="Pfam" id="PF05987">
    <property type="entry name" value="DUF898"/>
    <property type="match status" value="2"/>
</dbReference>
<keyword evidence="1" id="KW-0812">Transmembrane</keyword>
<evidence type="ECO:0008006" key="4">
    <source>
        <dbReference type="Google" id="ProtNLM"/>
    </source>
</evidence>
<evidence type="ECO:0000256" key="1">
    <source>
        <dbReference type="SAM" id="Phobius"/>
    </source>
</evidence>
<reference evidence="2 3" key="1">
    <citation type="submission" date="2017-04" db="EMBL/GenBank/DDBJ databases">
        <title>Compelte genome sequence of WV33.</title>
        <authorList>
            <person name="Lee P.C."/>
        </authorList>
    </citation>
    <scope>NUCLEOTIDE SEQUENCE [LARGE SCALE GENOMIC DNA]</scope>
    <source>
        <strain evidence="2 3">WV33</strain>
    </source>
</reference>
<keyword evidence="1" id="KW-0472">Membrane</keyword>
<dbReference type="OrthoDB" id="637345at2"/>
<feature type="transmembrane region" description="Helical" evidence="1">
    <location>
        <begin position="102"/>
        <end position="125"/>
    </location>
</feature>
<name>A0A2S1LAQ1_9FLAO</name>
<keyword evidence="3" id="KW-1185">Reference proteome</keyword>
<dbReference type="KEGG" id="ffa:FFWV33_04195"/>